<dbReference type="Gene3D" id="2.60.120.200">
    <property type="match status" value="1"/>
</dbReference>
<dbReference type="Proteomes" id="UP000176682">
    <property type="component" value="Unassembled WGS sequence"/>
</dbReference>
<reference evidence="1 2" key="1">
    <citation type="journal article" date="2016" name="Nat. Commun.">
        <title>Thousands of microbial genomes shed light on interconnected biogeochemical processes in an aquifer system.</title>
        <authorList>
            <person name="Anantharaman K."/>
            <person name="Brown C.T."/>
            <person name="Hug L.A."/>
            <person name="Sharon I."/>
            <person name="Castelle C.J."/>
            <person name="Probst A.J."/>
            <person name="Thomas B.C."/>
            <person name="Singh A."/>
            <person name="Wilkins M.J."/>
            <person name="Karaoz U."/>
            <person name="Brodie E.L."/>
            <person name="Williams K.H."/>
            <person name="Hubbard S.S."/>
            <person name="Banfield J.F."/>
        </authorList>
    </citation>
    <scope>NUCLEOTIDE SEQUENCE [LARGE SCALE GENOMIC DNA]</scope>
</reference>
<dbReference type="EMBL" id="MFAM01000012">
    <property type="protein sequence ID" value="OGD79739.1"/>
    <property type="molecule type" value="Genomic_DNA"/>
</dbReference>
<evidence type="ECO:0000313" key="2">
    <source>
        <dbReference type="Proteomes" id="UP000176682"/>
    </source>
</evidence>
<dbReference type="InterPro" id="IPR013320">
    <property type="entry name" value="ConA-like_dom_sf"/>
</dbReference>
<evidence type="ECO:0008006" key="3">
    <source>
        <dbReference type="Google" id="ProtNLM"/>
    </source>
</evidence>
<comment type="caution">
    <text evidence="1">The sequence shown here is derived from an EMBL/GenBank/DDBJ whole genome shotgun (WGS) entry which is preliminary data.</text>
</comment>
<evidence type="ECO:0000313" key="1">
    <source>
        <dbReference type="EMBL" id="OGD79739.1"/>
    </source>
</evidence>
<proteinExistence type="predicted"/>
<gene>
    <name evidence="1" type="ORF">A2368_03950</name>
</gene>
<accession>A0A1F5FJD0</accession>
<sequence length="249" mass="28401">MHLQNVVLGVFIISLGFFTPVTRQDEFPNYKLYFSGYTWEVDSYSVPAQTPPTQDTLWPQNIFVDSQGRLHLTISYKDGKWWSTEAVNTQNLGYGTYVFHLDSRVDLLDPSAVLATFIWNKNPSSGKQEEIDIEYSSWGTPNNPTNSQFAVQPTTSPGNVIGFNTSLTSNRTTQTIVWRPTYIFFRSEDESGREIKSWLYTGEDIPAPDGEQVVISYWVYPYGQITNPSEFIIESFEFFPHSSSETPIP</sequence>
<protein>
    <recommendedName>
        <fullName evidence="3">GH16 domain-containing protein</fullName>
    </recommendedName>
</protein>
<dbReference type="AlphaFoldDB" id="A0A1F5FJD0"/>
<name>A0A1F5FJD0_9BACT</name>
<organism evidence="1 2">
    <name type="scientific">Candidatus Collierbacteria bacterium RIFOXYB1_FULL_49_13</name>
    <dbReference type="NCBI Taxonomy" id="1817728"/>
    <lineage>
        <taxon>Bacteria</taxon>
        <taxon>Candidatus Collieribacteriota</taxon>
    </lineage>
</organism>
<dbReference type="SUPFAM" id="SSF49899">
    <property type="entry name" value="Concanavalin A-like lectins/glucanases"/>
    <property type="match status" value="1"/>
</dbReference>